<dbReference type="Gene3D" id="1.10.150.240">
    <property type="entry name" value="Putative phosphatase, domain 2"/>
    <property type="match status" value="1"/>
</dbReference>
<dbReference type="EMBL" id="JAGJRS010000031">
    <property type="protein sequence ID" value="MBP1475438.1"/>
    <property type="molecule type" value="Genomic_DNA"/>
</dbReference>
<dbReference type="InterPro" id="IPR036412">
    <property type="entry name" value="HAD-like_sf"/>
</dbReference>
<dbReference type="SFLD" id="SFLDG01129">
    <property type="entry name" value="C1.5:_HAD__Beta-PGM__Phosphata"/>
    <property type="match status" value="1"/>
</dbReference>
<dbReference type="Gene3D" id="3.40.50.1000">
    <property type="entry name" value="HAD superfamily/HAD-like"/>
    <property type="match status" value="1"/>
</dbReference>
<dbReference type="InterPro" id="IPR023214">
    <property type="entry name" value="HAD_sf"/>
</dbReference>
<keyword evidence="2" id="KW-1185">Reference proteome</keyword>
<evidence type="ECO:0000313" key="1">
    <source>
        <dbReference type="EMBL" id="MBP1475438.1"/>
    </source>
</evidence>
<organism evidence="1 2">
    <name type="scientific">Frateuria flava</name>
    <dbReference type="NCBI Taxonomy" id="2821489"/>
    <lineage>
        <taxon>Bacteria</taxon>
        <taxon>Pseudomonadati</taxon>
        <taxon>Pseudomonadota</taxon>
        <taxon>Gammaproteobacteria</taxon>
        <taxon>Lysobacterales</taxon>
        <taxon>Rhodanobacteraceae</taxon>
        <taxon>Frateuria</taxon>
    </lineage>
</organism>
<dbReference type="SFLD" id="SFLDS00003">
    <property type="entry name" value="Haloacid_Dehalogenase"/>
    <property type="match status" value="1"/>
</dbReference>
<dbReference type="Pfam" id="PF13419">
    <property type="entry name" value="HAD_2"/>
    <property type="match status" value="1"/>
</dbReference>
<proteinExistence type="predicted"/>
<evidence type="ECO:0000313" key="2">
    <source>
        <dbReference type="Proteomes" id="UP000823790"/>
    </source>
</evidence>
<dbReference type="PANTHER" id="PTHR43434">
    <property type="entry name" value="PHOSPHOGLYCOLATE PHOSPHATASE"/>
    <property type="match status" value="1"/>
</dbReference>
<accession>A0ABS4DR67</accession>
<reference evidence="1 2" key="1">
    <citation type="submission" date="2021-04" db="EMBL/GenBank/DDBJ databases">
        <authorList>
            <person name="Huq M.A."/>
        </authorList>
    </citation>
    <scope>NUCLEOTIDE SEQUENCE [LARGE SCALE GENOMIC DNA]</scope>
    <source>
        <strain evidence="1 2">MAH-13</strain>
    </source>
</reference>
<sequence length="214" mass="23219">MLCLFDLDGTLIDSEHGITACVKHALERLRVAIPSTEELRRWIGPPLRHSFAPLLGHDTARVEAAVEHYHERFDVHGWREHSVYPGIEPLIGRLLDAGHQLAIVTGKPHRHAEPILAQLPFGHAFLRLYGPDPSSAHSEKADMIAAAMADFGATAEETVMIGDRHFDIEGAVANRVRGIGVLWGFGSRTELEQAGAAAIAATPEELGTLLDPGA</sequence>
<name>A0ABS4DR67_9GAMM</name>
<dbReference type="InterPro" id="IPR041492">
    <property type="entry name" value="HAD_2"/>
</dbReference>
<dbReference type="InterPro" id="IPR023198">
    <property type="entry name" value="PGP-like_dom2"/>
</dbReference>
<gene>
    <name evidence="1" type="ORF">J7I44_14080</name>
</gene>
<dbReference type="PANTHER" id="PTHR43434:SF20">
    <property type="entry name" value="5'-NUCLEOTIDASE"/>
    <property type="match status" value="1"/>
</dbReference>
<dbReference type="Proteomes" id="UP000823790">
    <property type="component" value="Unassembled WGS sequence"/>
</dbReference>
<protein>
    <submittedName>
        <fullName evidence="1">HAD hydrolase-like protein</fullName>
    </submittedName>
</protein>
<dbReference type="RefSeq" id="WP_209622145.1">
    <property type="nucleotide sequence ID" value="NZ_JAGJRS010000031.1"/>
</dbReference>
<dbReference type="InterPro" id="IPR050155">
    <property type="entry name" value="HAD-like_hydrolase_sf"/>
</dbReference>
<dbReference type="SUPFAM" id="SSF56784">
    <property type="entry name" value="HAD-like"/>
    <property type="match status" value="1"/>
</dbReference>
<comment type="caution">
    <text evidence="1">The sequence shown here is derived from an EMBL/GenBank/DDBJ whole genome shotgun (WGS) entry which is preliminary data.</text>
</comment>